<dbReference type="AlphaFoldDB" id="A0A9P9A5P7"/>
<sequence>MRKEAKERINAIKRYQKRADTVCSEERPKQLYTKGQEDLERKSAKAFLTFCKTVDAVKKLIGEIAENRGILHQKVKLCLDKKISEKHEAPAPHNEWDTRSVEQRLEALCWKELYQADKVPKIQPKLAAREASPLSAEAAADGEEYIRKRIHELKEKKKEEEEKEKKHDHKDDIEYYREEIHHETDESHNAEHHHDSFYNVHHKPIHHHHHHDKKKGEETKGRKAKKIETRDVDVDADVEGDYHEGLASENVCTYFRGIAYKAKSLHRPVEQFQYENVPWLVHARGPWHHVLEGLRQIEWVLAKVGRGLHETSGFTAKEEREQVGCYYAVSSRPAPFLSVTYWNWLHGSAAR</sequence>
<comment type="caution">
    <text evidence="3">The sequence shown here is derived from an EMBL/GenBank/DDBJ whole genome shotgun (WGS) entry which is preliminary data.</text>
</comment>
<keyword evidence="4" id="KW-1185">Reference proteome</keyword>
<dbReference type="EMBL" id="JAGSXJ010000038">
    <property type="protein sequence ID" value="KAH6665347.1"/>
    <property type="molecule type" value="Genomic_DNA"/>
</dbReference>
<organism evidence="3 4">
    <name type="scientific">Plectosphaerella plurivora</name>
    <dbReference type="NCBI Taxonomy" id="936078"/>
    <lineage>
        <taxon>Eukaryota</taxon>
        <taxon>Fungi</taxon>
        <taxon>Dikarya</taxon>
        <taxon>Ascomycota</taxon>
        <taxon>Pezizomycotina</taxon>
        <taxon>Sordariomycetes</taxon>
        <taxon>Hypocreomycetidae</taxon>
        <taxon>Glomerellales</taxon>
        <taxon>Plectosphaerellaceae</taxon>
        <taxon>Plectosphaerella</taxon>
    </lineage>
</organism>
<protein>
    <submittedName>
        <fullName evidence="3">Uncharacterized protein</fullName>
    </submittedName>
</protein>
<dbReference type="Proteomes" id="UP000770015">
    <property type="component" value="Unassembled WGS sequence"/>
</dbReference>
<feature type="compositionally biased region" description="Basic and acidic residues" evidence="2">
    <location>
        <begin position="214"/>
        <end position="227"/>
    </location>
</feature>
<feature type="compositionally biased region" description="Basic residues" evidence="2">
    <location>
        <begin position="203"/>
        <end position="213"/>
    </location>
</feature>
<evidence type="ECO:0000313" key="4">
    <source>
        <dbReference type="Proteomes" id="UP000770015"/>
    </source>
</evidence>
<feature type="region of interest" description="Disordered" evidence="2">
    <location>
        <begin position="203"/>
        <end position="227"/>
    </location>
</feature>
<dbReference type="OrthoDB" id="4850914at2759"/>
<reference evidence="3" key="1">
    <citation type="journal article" date="2021" name="Nat. Commun.">
        <title>Genetic determinants of endophytism in the Arabidopsis root mycobiome.</title>
        <authorList>
            <person name="Mesny F."/>
            <person name="Miyauchi S."/>
            <person name="Thiergart T."/>
            <person name="Pickel B."/>
            <person name="Atanasova L."/>
            <person name="Karlsson M."/>
            <person name="Huettel B."/>
            <person name="Barry K.W."/>
            <person name="Haridas S."/>
            <person name="Chen C."/>
            <person name="Bauer D."/>
            <person name="Andreopoulos W."/>
            <person name="Pangilinan J."/>
            <person name="LaButti K."/>
            <person name="Riley R."/>
            <person name="Lipzen A."/>
            <person name="Clum A."/>
            <person name="Drula E."/>
            <person name="Henrissat B."/>
            <person name="Kohler A."/>
            <person name="Grigoriev I.V."/>
            <person name="Martin F.M."/>
            <person name="Hacquard S."/>
        </authorList>
    </citation>
    <scope>NUCLEOTIDE SEQUENCE</scope>
    <source>
        <strain evidence="3">MPI-SDFR-AT-0117</strain>
    </source>
</reference>
<gene>
    <name evidence="3" type="ORF">F5X68DRAFT_217549</name>
</gene>
<evidence type="ECO:0000256" key="2">
    <source>
        <dbReference type="SAM" id="MobiDB-lite"/>
    </source>
</evidence>
<keyword evidence="1" id="KW-0175">Coiled coil</keyword>
<proteinExistence type="predicted"/>
<evidence type="ECO:0000256" key="1">
    <source>
        <dbReference type="SAM" id="Coils"/>
    </source>
</evidence>
<evidence type="ECO:0000313" key="3">
    <source>
        <dbReference type="EMBL" id="KAH6665347.1"/>
    </source>
</evidence>
<feature type="coiled-coil region" evidence="1">
    <location>
        <begin position="143"/>
        <end position="170"/>
    </location>
</feature>
<accession>A0A9P9A5P7</accession>
<name>A0A9P9A5P7_9PEZI</name>